<name>A0A6A4H8R3_9AGAR</name>
<keyword evidence="3" id="KW-1185">Reference proteome</keyword>
<feature type="region of interest" description="Disordered" evidence="1">
    <location>
        <begin position="47"/>
        <end position="110"/>
    </location>
</feature>
<gene>
    <name evidence="2" type="ORF">BT96DRAFT_943369</name>
</gene>
<dbReference type="AlphaFoldDB" id="A0A6A4H8R3"/>
<evidence type="ECO:0000313" key="3">
    <source>
        <dbReference type="Proteomes" id="UP000799118"/>
    </source>
</evidence>
<sequence>MYNCHLLLEMATRTRARTSAQTRAQTEESTPAAFSVLAPHSRHLVQTTTPASVPSVFSGTATEPASPSLLPRQLQRQPRHAVVPIGGQQLGAMPDPRPFETPSRSRPKHLNGLLNLKEDKGRGIKSHIWLLDHGGVMNCKTLSLVSVEALLIWEQQLLNNLWLNLWKMHKYQIHKLRNSEEQQGIPIVEMTEFSRLQTPVAQNASTPMHLEPWVGYHEQYREIMVVKYTIICGNGELEETPIEPLQDGSEYYYN</sequence>
<dbReference type="Proteomes" id="UP000799118">
    <property type="component" value="Unassembled WGS sequence"/>
</dbReference>
<proteinExistence type="predicted"/>
<evidence type="ECO:0000313" key="2">
    <source>
        <dbReference type="EMBL" id="KAE9394140.1"/>
    </source>
</evidence>
<dbReference type="EMBL" id="ML769556">
    <property type="protein sequence ID" value="KAE9394140.1"/>
    <property type="molecule type" value="Genomic_DNA"/>
</dbReference>
<accession>A0A6A4H8R3</accession>
<evidence type="ECO:0000256" key="1">
    <source>
        <dbReference type="SAM" id="MobiDB-lite"/>
    </source>
</evidence>
<reference evidence="2" key="1">
    <citation type="journal article" date="2019" name="Environ. Microbiol.">
        <title>Fungal ecological strategies reflected in gene transcription - a case study of two litter decomposers.</title>
        <authorList>
            <person name="Barbi F."/>
            <person name="Kohler A."/>
            <person name="Barry K."/>
            <person name="Baskaran P."/>
            <person name="Daum C."/>
            <person name="Fauchery L."/>
            <person name="Ihrmark K."/>
            <person name="Kuo A."/>
            <person name="LaButti K."/>
            <person name="Lipzen A."/>
            <person name="Morin E."/>
            <person name="Grigoriev I.V."/>
            <person name="Henrissat B."/>
            <person name="Lindahl B."/>
            <person name="Martin F."/>
        </authorList>
    </citation>
    <scope>NUCLEOTIDE SEQUENCE</scope>
    <source>
        <strain evidence="2">JB14</strain>
    </source>
</reference>
<feature type="compositionally biased region" description="Polar residues" evidence="1">
    <location>
        <begin position="47"/>
        <end position="65"/>
    </location>
</feature>
<organism evidence="2 3">
    <name type="scientific">Gymnopus androsaceus JB14</name>
    <dbReference type="NCBI Taxonomy" id="1447944"/>
    <lineage>
        <taxon>Eukaryota</taxon>
        <taxon>Fungi</taxon>
        <taxon>Dikarya</taxon>
        <taxon>Basidiomycota</taxon>
        <taxon>Agaricomycotina</taxon>
        <taxon>Agaricomycetes</taxon>
        <taxon>Agaricomycetidae</taxon>
        <taxon>Agaricales</taxon>
        <taxon>Marasmiineae</taxon>
        <taxon>Omphalotaceae</taxon>
        <taxon>Gymnopus</taxon>
    </lineage>
</organism>
<protein>
    <submittedName>
        <fullName evidence="2">Uncharacterized protein</fullName>
    </submittedName>
</protein>